<gene>
    <name evidence="1" type="ORF">MM415B01102_0010</name>
</gene>
<accession>A0A6M3ITN2</accession>
<sequence>MTDNLPANTAPKGIAIEDLIEYRSKGLTMEEIAKLTGCDHSNVARRLKEAELETLDNFQTHKDKAFEHLQRKALKNITDDEIKRLNPLQRVTAAAILQDKIMALRGQASEIIDHRHLVVNLDKAIDALMRERGQEQIIDAEPSDAV</sequence>
<reference evidence="1" key="1">
    <citation type="submission" date="2020-03" db="EMBL/GenBank/DDBJ databases">
        <title>The deep terrestrial virosphere.</title>
        <authorList>
            <person name="Holmfeldt K."/>
            <person name="Nilsson E."/>
            <person name="Simone D."/>
            <person name="Lopez-Fernandez M."/>
            <person name="Wu X."/>
            <person name="de Brujin I."/>
            <person name="Lundin D."/>
            <person name="Andersson A."/>
            <person name="Bertilsson S."/>
            <person name="Dopson M."/>
        </authorList>
    </citation>
    <scope>NUCLEOTIDE SEQUENCE</scope>
    <source>
        <strain evidence="1">MM415B01102</strain>
    </source>
</reference>
<protein>
    <submittedName>
        <fullName evidence="1">Uncharacterized protein</fullName>
    </submittedName>
</protein>
<organism evidence="1">
    <name type="scientific">viral metagenome</name>
    <dbReference type="NCBI Taxonomy" id="1070528"/>
    <lineage>
        <taxon>unclassified sequences</taxon>
        <taxon>metagenomes</taxon>
        <taxon>organismal metagenomes</taxon>
    </lineage>
</organism>
<dbReference type="EMBL" id="MT141412">
    <property type="protein sequence ID" value="QJA60531.1"/>
    <property type="molecule type" value="Genomic_DNA"/>
</dbReference>
<name>A0A6M3ITN2_9ZZZZ</name>
<dbReference type="Gene3D" id="1.10.10.60">
    <property type="entry name" value="Homeodomain-like"/>
    <property type="match status" value="1"/>
</dbReference>
<evidence type="ECO:0000313" key="1">
    <source>
        <dbReference type="EMBL" id="QJA60531.1"/>
    </source>
</evidence>
<dbReference type="AlphaFoldDB" id="A0A6M3ITN2"/>
<proteinExistence type="predicted"/>